<organism evidence="2 3">
    <name type="scientific">Paradevosia tibetensis</name>
    <dbReference type="NCBI Taxonomy" id="1447062"/>
    <lineage>
        <taxon>Bacteria</taxon>
        <taxon>Pseudomonadati</taxon>
        <taxon>Pseudomonadota</taxon>
        <taxon>Alphaproteobacteria</taxon>
        <taxon>Hyphomicrobiales</taxon>
        <taxon>Devosiaceae</taxon>
        <taxon>Paradevosia</taxon>
    </lineage>
</organism>
<comment type="similarity">
    <text evidence="1">Belongs to the YciI family.</text>
</comment>
<evidence type="ECO:0000256" key="1">
    <source>
        <dbReference type="ARBA" id="ARBA00007689"/>
    </source>
</evidence>
<sequence length="118" mass="12984">MRYMLLIHQDENIYKSSSQANVTAMSSDYAAFNEAMRKAGVLLSGERLQFTDTAASVRVADGRTEVLDGPYADTKEQFGGFYMIEAPDLDQAVAWAARCPAAQNGTVEVRPIWELTGN</sequence>
<dbReference type="Gene3D" id="3.30.70.1060">
    <property type="entry name" value="Dimeric alpha+beta barrel"/>
    <property type="match status" value="1"/>
</dbReference>
<dbReference type="EMBL" id="CP041690">
    <property type="protein sequence ID" value="QEE21599.1"/>
    <property type="molecule type" value="Genomic_DNA"/>
</dbReference>
<name>A0A5B9DS35_9HYPH</name>
<dbReference type="OrthoDB" id="9807535at2"/>
<dbReference type="AlphaFoldDB" id="A0A5B9DS35"/>
<dbReference type="InterPro" id="IPR011008">
    <property type="entry name" value="Dimeric_a/b-barrel"/>
</dbReference>
<dbReference type="PANTHER" id="PTHR35174:SF3">
    <property type="entry name" value="BLL7171 PROTEIN"/>
    <property type="match status" value="1"/>
</dbReference>
<reference evidence="2 3" key="1">
    <citation type="journal article" date="2015" name="Int. J. Syst. Evol. Microbiol.">
        <title>Youhaiella tibetensis gen. nov., sp. nov., isolated from subsurface sediment.</title>
        <authorList>
            <person name="Wang Y.X."/>
            <person name="Huang F.Q."/>
            <person name="Nogi Y."/>
            <person name="Pang S.J."/>
            <person name="Wang P.K."/>
            <person name="Lv J."/>
        </authorList>
    </citation>
    <scope>NUCLEOTIDE SEQUENCE [LARGE SCALE GENOMIC DNA]</scope>
    <source>
        <strain evidence="3">fig4</strain>
    </source>
</reference>
<dbReference type="PANTHER" id="PTHR35174">
    <property type="entry name" value="BLL7171 PROTEIN-RELATED"/>
    <property type="match status" value="1"/>
</dbReference>
<protein>
    <submittedName>
        <fullName evidence="2">YciI family protein</fullName>
    </submittedName>
</protein>
<keyword evidence="3" id="KW-1185">Reference proteome</keyword>
<dbReference type="RefSeq" id="WP_147656891.1">
    <property type="nucleotide sequence ID" value="NZ_BMFM01000001.1"/>
</dbReference>
<evidence type="ECO:0000313" key="2">
    <source>
        <dbReference type="EMBL" id="QEE21599.1"/>
    </source>
</evidence>
<proteinExistence type="inferred from homology"/>
<gene>
    <name evidence="2" type="ORF">FNA67_16025</name>
</gene>
<dbReference type="KEGG" id="yti:FNA67_16025"/>
<dbReference type="InterPro" id="IPR005545">
    <property type="entry name" value="YCII"/>
</dbReference>
<evidence type="ECO:0000313" key="3">
    <source>
        <dbReference type="Proteomes" id="UP000321062"/>
    </source>
</evidence>
<dbReference type="Pfam" id="PF03795">
    <property type="entry name" value="YCII"/>
    <property type="match status" value="1"/>
</dbReference>
<dbReference type="SUPFAM" id="SSF54909">
    <property type="entry name" value="Dimeric alpha+beta barrel"/>
    <property type="match status" value="1"/>
</dbReference>
<dbReference type="Proteomes" id="UP000321062">
    <property type="component" value="Chromosome"/>
</dbReference>
<accession>A0A5B9DS35</accession>